<gene>
    <name evidence="2" type="ORF">Sangu_2879400</name>
</gene>
<protein>
    <recommendedName>
        <fullName evidence="3">Chromo domain-containing protein</fullName>
    </recommendedName>
</protein>
<reference evidence="2" key="2">
    <citation type="journal article" date="2024" name="Plant">
        <title>Genomic evolution and insights into agronomic trait innovations of Sesamum species.</title>
        <authorList>
            <person name="Miao H."/>
            <person name="Wang L."/>
            <person name="Qu L."/>
            <person name="Liu H."/>
            <person name="Sun Y."/>
            <person name="Le M."/>
            <person name="Wang Q."/>
            <person name="Wei S."/>
            <person name="Zheng Y."/>
            <person name="Lin W."/>
            <person name="Duan Y."/>
            <person name="Cao H."/>
            <person name="Xiong S."/>
            <person name="Wang X."/>
            <person name="Wei L."/>
            <person name="Li C."/>
            <person name="Ma Q."/>
            <person name="Ju M."/>
            <person name="Zhao R."/>
            <person name="Li G."/>
            <person name="Mu C."/>
            <person name="Tian Q."/>
            <person name="Mei H."/>
            <person name="Zhang T."/>
            <person name="Gao T."/>
            <person name="Zhang H."/>
        </authorList>
    </citation>
    <scope>NUCLEOTIDE SEQUENCE</scope>
    <source>
        <strain evidence="2">G01</strain>
    </source>
</reference>
<dbReference type="AlphaFoldDB" id="A0AAW2IPL5"/>
<proteinExistence type="predicted"/>
<name>A0AAW2IPL5_9LAMI</name>
<reference evidence="2" key="1">
    <citation type="submission" date="2020-06" db="EMBL/GenBank/DDBJ databases">
        <authorList>
            <person name="Li T."/>
            <person name="Hu X."/>
            <person name="Zhang T."/>
            <person name="Song X."/>
            <person name="Zhang H."/>
            <person name="Dai N."/>
            <person name="Sheng W."/>
            <person name="Hou X."/>
            <person name="Wei L."/>
        </authorList>
    </citation>
    <scope>NUCLEOTIDE SEQUENCE</scope>
    <source>
        <strain evidence="2">G01</strain>
        <tissue evidence="2">Leaf</tissue>
    </source>
</reference>
<sequence>MRPLAGRRLGLVRPRRPLCILRNRDDQLLVQWDAEDESTASWVSFEDFTSEFPNFSLEVKAGLDDPGNDTGWANEAGWADETPMDKNLWAKNR</sequence>
<evidence type="ECO:0008006" key="3">
    <source>
        <dbReference type="Google" id="ProtNLM"/>
    </source>
</evidence>
<organism evidence="2">
    <name type="scientific">Sesamum angustifolium</name>
    <dbReference type="NCBI Taxonomy" id="2727405"/>
    <lineage>
        <taxon>Eukaryota</taxon>
        <taxon>Viridiplantae</taxon>
        <taxon>Streptophyta</taxon>
        <taxon>Embryophyta</taxon>
        <taxon>Tracheophyta</taxon>
        <taxon>Spermatophyta</taxon>
        <taxon>Magnoliopsida</taxon>
        <taxon>eudicotyledons</taxon>
        <taxon>Gunneridae</taxon>
        <taxon>Pentapetalae</taxon>
        <taxon>asterids</taxon>
        <taxon>lamiids</taxon>
        <taxon>Lamiales</taxon>
        <taxon>Pedaliaceae</taxon>
        <taxon>Sesamum</taxon>
    </lineage>
</organism>
<evidence type="ECO:0000313" key="2">
    <source>
        <dbReference type="EMBL" id="KAL0283613.1"/>
    </source>
</evidence>
<dbReference type="EMBL" id="JACGWK010001711">
    <property type="protein sequence ID" value="KAL0283613.1"/>
    <property type="molecule type" value="Genomic_DNA"/>
</dbReference>
<accession>A0AAW2IPL5</accession>
<feature type="region of interest" description="Disordered" evidence="1">
    <location>
        <begin position="66"/>
        <end position="93"/>
    </location>
</feature>
<comment type="caution">
    <text evidence="2">The sequence shown here is derived from an EMBL/GenBank/DDBJ whole genome shotgun (WGS) entry which is preliminary data.</text>
</comment>
<evidence type="ECO:0000256" key="1">
    <source>
        <dbReference type="SAM" id="MobiDB-lite"/>
    </source>
</evidence>